<dbReference type="AlphaFoldDB" id="A0A251VEJ1"/>
<reference evidence="2" key="2">
    <citation type="submission" date="2017-02" db="EMBL/GenBank/DDBJ databases">
        <title>Sunflower complete genome.</title>
        <authorList>
            <person name="Langlade N."/>
            <person name="Munos S."/>
        </authorList>
    </citation>
    <scope>NUCLEOTIDE SEQUENCE [LARGE SCALE GENOMIC DNA]</scope>
    <source>
        <tissue evidence="2">Leaves</tissue>
    </source>
</reference>
<reference evidence="1" key="3">
    <citation type="submission" date="2020-06" db="EMBL/GenBank/DDBJ databases">
        <title>Helianthus annuus Genome sequencing and assembly Release 2.</title>
        <authorList>
            <person name="Gouzy J."/>
            <person name="Langlade N."/>
            <person name="Munos S."/>
        </authorList>
    </citation>
    <scope>NUCLEOTIDE SEQUENCE</scope>
    <source>
        <tissue evidence="1">Leaves</tissue>
    </source>
</reference>
<organism evidence="2 3">
    <name type="scientific">Helianthus annuus</name>
    <name type="common">Common sunflower</name>
    <dbReference type="NCBI Taxonomy" id="4232"/>
    <lineage>
        <taxon>Eukaryota</taxon>
        <taxon>Viridiplantae</taxon>
        <taxon>Streptophyta</taxon>
        <taxon>Embryophyta</taxon>
        <taxon>Tracheophyta</taxon>
        <taxon>Spermatophyta</taxon>
        <taxon>Magnoliopsida</taxon>
        <taxon>eudicotyledons</taxon>
        <taxon>Gunneridae</taxon>
        <taxon>Pentapetalae</taxon>
        <taxon>asterids</taxon>
        <taxon>campanulids</taxon>
        <taxon>Asterales</taxon>
        <taxon>Asteraceae</taxon>
        <taxon>Asteroideae</taxon>
        <taxon>Heliantheae alliance</taxon>
        <taxon>Heliantheae</taxon>
        <taxon>Helianthus</taxon>
    </lineage>
</organism>
<protein>
    <submittedName>
        <fullName evidence="2">Uncharacterized protein</fullName>
    </submittedName>
</protein>
<gene>
    <name evidence="2" type="ORF">HannXRQ_Chr02g0040831</name>
    <name evidence="1" type="ORF">HanXRQr2_Chr02g0058911</name>
</gene>
<proteinExistence type="predicted"/>
<accession>A0A251VEJ1</accession>
<keyword evidence="3" id="KW-1185">Reference proteome</keyword>
<reference evidence="1 3" key="1">
    <citation type="journal article" date="2017" name="Nature">
        <title>The sunflower genome provides insights into oil metabolism, flowering and Asterid evolution.</title>
        <authorList>
            <person name="Badouin H."/>
            <person name="Gouzy J."/>
            <person name="Grassa C.J."/>
            <person name="Murat F."/>
            <person name="Staton S.E."/>
            <person name="Cottret L."/>
            <person name="Lelandais-Briere C."/>
            <person name="Owens G.L."/>
            <person name="Carrere S."/>
            <person name="Mayjonade B."/>
            <person name="Legrand L."/>
            <person name="Gill N."/>
            <person name="Kane N.C."/>
            <person name="Bowers J.E."/>
            <person name="Hubner S."/>
            <person name="Bellec A."/>
            <person name="Berard A."/>
            <person name="Berges H."/>
            <person name="Blanchet N."/>
            <person name="Boniface M.C."/>
            <person name="Brunel D."/>
            <person name="Catrice O."/>
            <person name="Chaidir N."/>
            <person name="Claudel C."/>
            <person name="Donnadieu C."/>
            <person name="Faraut T."/>
            <person name="Fievet G."/>
            <person name="Helmstetter N."/>
            <person name="King M."/>
            <person name="Knapp S.J."/>
            <person name="Lai Z."/>
            <person name="Le Paslier M.C."/>
            <person name="Lippi Y."/>
            <person name="Lorenzon L."/>
            <person name="Mandel J.R."/>
            <person name="Marage G."/>
            <person name="Marchand G."/>
            <person name="Marquand E."/>
            <person name="Bret-Mestries E."/>
            <person name="Morien E."/>
            <person name="Nambeesan S."/>
            <person name="Nguyen T."/>
            <person name="Pegot-Espagnet P."/>
            <person name="Pouilly N."/>
            <person name="Raftis F."/>
            <person name="Sallet E."/>
            <person name="Schiex T."/>
            <person name="Thomas J."/>
            <person name="Vandecasteele C."/>
            <person name="Vares D."/>
            <person name="Vear F."/>
            <person name="Vautrin S."/>
            <person name="Crespi M."/>
            <person name="Mangin B."/>
            <person name="Burke J.M."/>
            <person name="Salse J."/>
            <person name="Munos S."/>
            <person name="Vincourt P."/>
            <person name="Rieseberg L.H."/>
            <person name="Langlade N.B."/>
        </authorList>
    </citation>
    <scope>NUCLEOTIDE SEQUENCE [LARGE SCALE GENOMIC DNA]</scope>
    <source>
        <strain evidence="3">cv. SF193</strain>
        <tissue evidence="1">Leaves</tissue>
    </source>
</reference>
<sequence>MASANAKLERLLKETGNEVLLWFDDVRRRFSGPFCFVELLDQGLTSSKKRRVKKNPVFLFHRGERQRRRQRQRCCK</sequence>
<dbReference type="Proteomes" id="UP000215914">
    <property type="component" value="Chromosome 2"/>
</dbReference>
<name>A0A251VEJ1_HELAN</name>
<dbReference type="InParanoid" id="A0A251VEJ1"/>
<dbReference type="EMBL" id="CM007891">
    <property type="protein sequence ID" value="OTG34000.1"/>
    <property type="molecule type" value="Genomic_DNA"/>
</dbReference>
<dbReference type="Gramene" id="mRNA:HanXRQr2_Chr02g0058911">
    <property type="protein sequence ID" value="mRNA:HanXRQr2_Chr02g0058911"/>
    <property type="gene ID" value="HanXRQr2_Chr02g0058911"/>
</dbReference>
<dbReference type="EMBL" id="MNCJ02000317">
    <property type="protein sequence ID" value="KAF5817941.1"/>
    <property type="molecule type" value="Genomic_DNA"/>
</dbReference>
<evidence type="ECO:0000313" key="1">
    <source>
        <dbReference type="EMBL" id="KAF5817941.1"/>
    </source>
</evidence>
<evidence type="ECO:0000313" key="3">
    <source>
        <dbReference type="Proteomes" id="UP000215914"/>
    </source>
</evidence>
<evidence type="ECO:0000313" key="2">
    <source>
        <dbReference type="EMBL" id="OTG34000.1"/>
    </source>
</evidence>